<evidence type="ECO:0000313" key="2">
    <source>
        <dbReference type="Proteomes" id="UP000758155"/>
    </source>
</evidence>
<dbReference type="Proteomes" id="UP000758155">
    <property type="component" value="Unassembled WGS sequence"/>
</dbReference>
<name>A0A9P4WZS4_9PLEO</name>
<evidence type="ECO:0000313" key="1">
    <source>
        <dbReference type="EMBL" id="KAF3046599.1"/>
    </source>
</evidence>
<dbReference type="EMBL" id="SWKV01000004">
    <property type="protein sequence ID" value="KAF3046599.1"/>
    <property type="molecule type" value="Genomic_DNA"/>
</dbReference>
<sequence length="272" mass="30186">MANDYDVLFARLKVENPRASCPESECSTLTSYLNGDIDAQQCAEELTKYTNRRLPVSSKLSICGLVVQLGINFAGTHEDLVTLVEEIRNIPASKDTGGIDWTNERAAFDEAFRGFYDSIWSLTLEADSVVGQKPTPGQSEASRQWTNINALEARMQHTGLLENLLNALLLIVKVLETNLSGAQVQMNLGATAAWLEFASKEIKERAGTVGAHTNWAQESDYRKEPQVNGKRMAYWKDRLAELGGLPYISEEVAASCERATVAIEQALWERKK</sequence>
<proteinExistence type="predicted"/>
<dbReference type="Pfam" id="PF12311">
    <property type="entry name" value="DUF3632"/>
    <property type="match status" value="1"/>
</dbReference>
<gene>
    <name evidence="1" type="ORF">E8E12_011151</name>
</gene>
<accession>A0A9P4WZS4</accession>
<keyword evidence="2" id="KW-1185">Reference proteome</keyword>
<reference evidence="1" key="1">
    <citation type="submission" date="2019-04" db="EMBL/GenBank/DDBJ databases">
        <title>Sequencing of skin fungus with MAO and IRED activity.</title>
        <authorList>
            <person name="Marsaioli A.J."/>
            <person name="Bonatto J.M.C."/>
            <person name="Reis Junior O."/>
        </authorList>
    </citation>
    <scope>NUCLEOTIDE SEQUENCE</scope>
    <source>
        <strain evidence="1">28M1</strain>
    </source>
</reference>
<protein>
    <submittedName>
        <fullName evidence="1">Uncharacterized protein</fullName>
    </submittedName>
</protein>
<dbReference type="OrthoDB" id="3350591at2759"/>
<organism evidence="1 2">
    <name type="scientific">Didymella heteroderae</name>
    <dbReference type="NCBI Taxonomy" id="1769908"/>
    <lineage>
        <taxon>Eukaryota</taxon>
        <taxon>Fungi</taxon>
        <taxon>Dikarya</taxon>
        <taxon>Ascomycota</taxon>
        <taxon>Pezizomycotina</taxon>
        <taxon>Dothideomycetes</taxon>
        <taxon>Pleosporomycetidae</taxon>
        <taxon>Pleosporales</taxon>
        <taxon>Pleosporineae</taxon>
        <taxon>Didymellaceae</taxon>
        <taxon>Didymella</taxon>
    </lineage>
</organism>
<dbReference type="AlphaFoldDB" id="A0A9P4WZS4"/>
<comment type="caution">
    <text evidence="1">The sequence shown here is derived from an EMBL/GenBank/DDBJ whole genome shotgun (WGS) entry which is preliminary data.</text>
</comment>
<dbReference type="InterPro" id="IPR022085">
    <property type="entry name" value="OpdG"/>
</dbReference>